<name>V4J8U8_PSEL2</name>
<proteinExistence type="predicted"/>
<comment type="caution">
    <text evidence="1">The sequence shown here is derived from an EMBL/GenBank/DDBJ whole genome shotgun (WGS) entry which is preliminary data.</text>
</comment>
<dbReference type="Proteomes" id="UP000017820">
    <property type="component" value="Unassembled WGS sequence"/>
</dbReference>
<feature type="non-terminal residue" evidence="1">
    <location>
        <position position="1"/>
    </location>
</feature>
<sequence>LGSSADHFGSLSEVSVTLGQEEQTAKEVVLLSNLTLATNPYQAAYLLILTKMALTTGMTLSL</sequence>
<dbReference type="AlphaFoldDB" id="V4J8U8"/>
<organism evidence="1 2">
    <name type="scientific">Pseudoalteromonas luteoviolacea (strain 2ta16)</name>
    <dbReference type="NCBI Taxonomy" id="1353533"/>
    <lineage>
        <taxon>Bacteria</taxon>
        <taxon>Pseudomonadati</taxon>
        <taxon>Pseudomonadota</taxon>
        <taxon>Gammaproteobacteria</taxon>
        <taxon>Alteromonadales</taxon>
        <taxon>Pseudoalteromonadaceae</taxon>
        <taxon>Pseudoalteromonas</taxon>
    </lineage>
</organism>
<evidence type="ECO:0000313" key="2">
    <source>
        <dbReference type="Proteomes" id="UP000017820"/>
    </source>
</evidence>
<dbReference type="EMBL" id="AUSV01000097">
    <property type="protein sequence ID" value="ESP91662.1"/>
    <property type="molecule type" value="Genomic_DNA"/>
</dbReference>
<accession>V4J8U8</accession>
<protein>
    <submittedName>
        <fullName evidence="1">Uncharacterized protein</fullName>
    </submittedName>
</protein>
<dbReference type="RefSeq" id="WP_023400891.1">
    <property type="nucleotide sequence ID" value="NZ_AUSV01000097.1"/>
</dbReference>
<reference evidence="1 2" key="1">
    <citation type="submission" date="2013-07" db="EMBL/GenBank/DDBJ databases">
        <title>Draft genome sequence of Pseudoalteromonas luteoviolacea 2ta16.</title>
        <authorList>
            <person name="Allen E.E."/>
            <person name="Azam F."/>
            <person name="Podell S."/>
        </authorList>
    </citation>
    <scope>NUCLEOTIDE SEQUENCE [LARGE SCALE GENOMIC DNA]</scope>
    <source>
        <strain evidence="1 2">2ta16</strain>
    </source>
</reference>
<evidence type="ECO:0000313" key="1">
    <source>
        <dbReference type="EMBL" id="ESP91662.1"/>
    </source>
</evidence>
<gene>
    <name evidence="1" type="ORF">PL2TA16_00078</name>
</gene>